<dbReference type="GO" id="GO:0003676">
    <property type="term" value="F:nucleic acid binding"/>
    <property type="evidence" value="ECO:0007669"/>
    <property type="project" value="InterPro"/>
</dbReference>
<protein>
    <submittedName>
        <fullName evidence="2">Integrase-like protein</fullName>
    </submittedName>
</protein>
<dbReference type="AlphaFoldDB" id="A0A559SL57"/>
<proteinExistence type="predicted"/>
<dbReference type="Proteomes" id="UP000319824">
    <property type="component" value="Unassembled WGS sequence"/>
</dbReference>
<name>A0A559SL57_9HYPH</name>
<feature type="domain" description="Integrase catalytic" evidence="1">
    <location>
        <begin position="294"/>
        <end position="511"/>
    </location>
</feature>
<evidence type="ECO:0000313" key="2">
    <source>
        <dbReference type="EMBL" id="TVZ63080.1"/>
    </source>
</evidence>
<sequence length="747" mass="84375">MNVHNPLSLAKNRSTAPMYWLGDAKSVTMDHVKYKVVKQDAYNTHLRNLDGVIQEFSHAYIYIKHLENKFSVDRDEAQPSSLSFGKNLVDLDPNKAQRALALADSLNLFMDMQRAGKKHPLLADLGWNRKVTLGRDCLKVLLPIIYNAVEKKWKPTSGTTTFTLYKFPKERQFKRLHDLYVAGNCDPRVLVSRKNGPGSHATNAHPADLENWVKHARLYADKKRPSMRACFGELGKTVERLNEELPEGARRYKKPSRNTFEALIKGMGEFFLHAARYGEDAATKKFAPVREGLTVFAPGQRVEMDEWKIDLFTLLAMTSAWKLFTTEERKALKKIRLWVTVAIDVATRCILALRFSTRAPSAHSSLAALEMVVTSKEHIAEVAGAESRWIHSLIPQEIVTDAGAAFIDASFRAAVATLGCIHTIPPAGMASARGTIESVFRTFGQRYLHYFEGRTFSSPEDRGDYDAEARVVLNVDELCRALTRAIVDIYHHEPHGGLGGETPANAWLRLSREHAMIPPLDQRQRRRIFGTVISRTISARGIRFLNIHYQSPALPRLWAERAAIPNSPTPSVDIRVDRFNIRTISYHDGFDWVDLDTELNLPDNISVWEWTGALDAVAKTHRKNAKINLSTLVKAVNDLRKSGEAAAARAELGTDIISAAAYRKVEMSRYGYDITDDILEQKQLLSALAISHDPLTTSIEEYRFLALNTEEHDEYFKRSELEYPAFEARQDEAERPGDSEFVIDFGE</sequence>
<dbReference type="InterPro" id="IPR001584">
    <property type="entry name" value="Integrase_cat-core"/>
</dbReference>
<evidence type="ECO:0000313" key="3">
    <source>
        <dbReference type="Proteomes" id="UP000319824"/>
    </source>
</evidence>
<dbReference type="RefSeq" id="WP_022717063.1">
    <property type="nucleotide sequence ID" value="NZ_ATTQ01000013.1"/>
</dbReference>
<dbReference type="Gene3D" id="3.30.420.10">
    <property type="entry name" value="Ribonuclease H-like superfamily/Ribonuclease H"/>
    <property type="match status" value="1"/>
</dbReference>
<reference evidence="2 3" key="1">
    <citation type="submission" date="2019-06" db="EMBL/GenBank/DDBJ databases">
        <title>Pac Bio to generate improved reference genome sequences for organisms with transposon mutant libraries (support for FEBA project).</title>
        <authorList>
            <person name="Blow M."/>
        </authorList>
    </citation>
    <scope>NUCLEOTIDE SEQUENCE [LARGE SCALE GENOMIC DNA]</scope>
    <source>
        <strain evidence="2 3">USDA 1844</strain>
    </source>
</reference>
<dbReference type="GO" id="GO:0015074">
    <property type="term" value="P:DNA integration"/>
    <property type="evidence" value="ECO:0007669"/>
    <property type="project" value="InterPro"/>
</dbReference>
<dbReference type="SUPFAM" id="SSF53098">
    <property type="entry name" value="Ribonuclease H-like"/>
    <property type="match status" value="1"/>
</dbReference>
<accession>A0A559SL57</accession>
<organism evidence="2 3">
    <name type="scientific">Rhizobium mongolense USDA 1844</name>
    <dbReference type="NCBI Taxonomy" id="1079460"/>
    <lineage>
        <taxon>Bacteria</taxon>
        <taxon>Pseudomonadati</taxon>
        <taxon>Pseudomonadota</taxon>
        <taxon>Alphaproteobacteria</taxon>
        <taxon>Hyphomicrobiales</taxon>
        <taxon>Rhizobiaceae</taxon>
        <taxon>Rhizobium/Agrobacterium group</taxon>
        <taxon>Rhizobium</taxon>
    </lineage>
</organism>
<gene>
    <name evidence="2" type="ORF">BCL32_3196</name>
</gene>
<dbReference type="PROSITE" id="PS50994">
    <property type="entry name" value="INTEGRASE"/>
    <property type="match status" value="1"/>
</dbReference>
<dbReference type="InterPro" id="IPR036397">
    <property type="entry name" value="RNaseH_sf"/>
</dbReference>
<evidence type="ECO:0000259" key="1">
    <source>
        <dbReference type="PROSITE" id="PS50994"/>
    </source>
</evidence>
<dbReference type="EMBL" id="VISO01000003">
    <property type="protein sequence ID" value="TVZ63080.1"/>
    <property type="molecule type" value="Genomic_DNA"/>
</dbReference>
<dbReference type="InterPro" id="IPR012337">
    <property type="entry name" value="RNaseH-like_sf"/>
</dbReference>
<comment type="caution">
    <text evidence="2">The sequence shown here is derived from an EMBL/GenBank/DDBJ whole genome shotgun (WGS) entry which is preliminary data.</text>
</comment>